<feature type="chain" id="PRO_5018337367" description="Wax synthase domain-containing protein" evidence="1">
    <location>
        <begin position="25"/>
        <end position="151"/>
    </location>
</feature>
<dbReference type="EMBL" id="ML120544">
    <property type="protein sequence ID" value="RPA90042.1"/>
    <property type="molecule type" value="Genomic_DNA"/>
</dbReference>
<dbReference type="Proteomes" id="UP000276215">
    <property type="component" value="Unassembled WGS sequence"/>
</dbReference>
<proteinExistence type="predicted"/>
<organism evidence="2 3">
    <name type="scientific">Choiromyces venosus 120613-1</name>
    <dbReference type="NCBI Taxonomy" id="1336337"/>
    <lineage>
        <taxon>Eukaryota</taxon>
        <taxon>Fungi</taxon>
        <taxon>Dikarya</taxon>
        <taxon>Ascomycota</taxon>
        <taxon>Pezizomycotina</taxon>
        <taxon>Pezizomycetes</taxon>
        <taxon>Pezizales</taxon>
        <taxon>Tuberaceae</taxon>
        <taxon>Choiromyces</taxon>
    </lineage>
</organism>
<evidence type="ECO:0000313" key="2">
    <source>
        <dbReference type="EMBL" id="RPA90042.1"/>
    </source>
</evidence>
<feature type="signal peptide" evidence="1">
    <location>
        <begin position="1"/>
        <end position="24"/>
    </location>
</feature>
<keyword evidence="1" id="KW-0732">Signal</keyword>
<name>A0A3N4IV19_9PEZI</name>
<reference evidence="2 3" key="1">
    <citation type="journal article" date="2018" name="Nat. Ecol. Evol.">
        <title>Pezizomycetes genomes reveal the molecular basis of ectomycorrhizal truffle lifestyle.</title>
        <authorList>
            <person name="Murat C."/>
            <person name="Payen T."/>
            <person name="Noel B."/>
            <person name="Kuo A."/>
            <person name="Morin E."/>
            <person name="Chen J."/>
            <person name="Kohler A."/>
            <person name="Krizsan K."/>
            <person name="Balestrini R."/>
            <person name="Da Silva C."/>
            <person name="Montanini B."/>
            <person name="Hainaut M."/>
            <person name="Levati E."/>
            <person name="Barry K.W."/>
            <person name="Belfiori B."/>
            <person name="Cichocki N."/>
            <person name="Clum A."/>
            <person name="Dockter R.B."/>
            <person name="Fauchery L."/>
            <person name="Guy J."/>
            <person name="Iotti M."/>
            <person name="Le Tacon F."/>
            <person name="Lindquist E.A."/>
            <person name="Lipzen A."/>
            <person name="Malagnac F."/>
            <person name="Mello A."/>
            <person name="Molinier V."/>
            <person name="Miyauchi S."/>
            <person name="Poulain J."/>
            <person name="Riccioni C."/>
            <person name="Rubini A."/>
            <person name="Sitrit Y."/>
            <person name="Splivallo R."/>
            <person name="Traeger S."/>
            <person name="Wang M."/>
            <person name="Zifcakova L."/>
            <person name="Wipf D."/>
            <person name="Zambonelli A."/>
            <person name="Paolocci F."/>
            <person name="Nowrousian M."/>
            <person name="Ottonello S."/>
            <person name="Baldrian P."/>
            <person name="Spatafora J.W."/>
            <person name="Henrissat B."/>
            <person name="Nagy L.G."/>
            <person name="Aury J.M."/>
            <person name="Wincker P."/>
            <person name="Grigoriev I.V."/>
            <person name="Bonfante P."/>
            <person name="Martin F.M."/>
        </authorList>
    </citation>
    <scope>NUCLEOTIDE SEQUENCE [LARGE SCALE GENOMIC DNA]</scope>
    <source>
        <strain evidence="2 3">120613-1</strain>
    </source>
</reference>
<feature type="non-terminal residue" evidence="2">
    <location>
        <position position="151"/>
    </location>
</feature>
<evidence type="ECO:0000313" key="3">
    <source>
        <dbReference type="Proteomes" id="UP000276215"/>
    </source>
</evidence>
<gene>
    <name evidence="2" type="ORF">L873DRAFT_1881743</name>
</gene>
<keyword evidence="3" id="KW-1185">Reference proteome</keyword>
<dbReference type="AlphaFoldDB" id="A0A3N4IV19"/>
<protein>
    <recommendedName>
        <fullName evidence="4">Wax synthase domain-containing protein</fullName>
    </recommendedName>
</protein>
<accession>A0A3N4IV19</accession>
<evidence type="ECO:0000256" key="1">
    <source>
        <dbReference type="SAM" id="SignalP"/>
    </source>
</evidence>
<evidence type="ECO:0008006" key="4">
    <source>
        <dbReference type="Google" id="ProtNLM"/>
    </source>
</evidence>
<sequence>MPSFAKMCLMVQTLTLGATDFVNSCKVWLLFALAAHGTCRQSRPLTLEGWPHMVRSWWSFLSCYHWMNLHTMQSCLRFVNCCKTSATLWCTFHSLIISPFSISERHPIPRVFSFILGGITWIEVVGSIVGLRSMISFQKYFCPITVLSKLP</sequence>